<dbReference type="Proteomes" id="UP000203408">
    <property type="component" value="Segment"/>
</dbReference>
<keyword evidence="2" id="KW-1185">Reference proteome</keyword>
<sequence>MKLYHVIYSGVLGIDKQTLVDVMCKKLDERIGTRYKNHVSESIFINVDHPNDMEEMVNTLDDQQIPFVDNFNMSAGVYTVVTFVLKNVDIRNDSVLNVVAKIDSTKGK</sequence>
<protein>
    <submittedName>
        <fullName evidence="1">Uncharacterized protein</fullName>
    </submittedName>
</protein>
<dbReference type="EMBL" id="KT001918">
    <property type="protein sequence ID" value="AKU44544.1"/>
    <property type="molecule type" value="Genomic_DNA"/>
</dbReference>
<organism evidence="1 2">
    <name type="scientific">Klebsiella phage Matisse</name>
    <dbReference type="NCBI Taxonomy" id="1675607"/>
    <lineage>
        <taxon>Viruses</taxon>
        <taxon>Duplodnaviria</taxon>
        <taxon>Heunggongvirae</taxon>
        <taxon>Uroviricota</taxon>
        <taxon>Caudoviricetes</taxon>
        <taxon>Pantevenvirales</taxon>
        <taxon>Straboviridae</taxon>
        <taxon>Slopekvirus</taxon>
        <taxon>Slopekvirus matisse</taxon>
    </lineage>
</organism>
<accession>A0A0K1LQ37</accession>
<name>A0A0K1LQ37_9CAUD</name>
<dbReference type="KEGG" id="vg:26613423"/>
<dbReference type="GeneID" id="26613423"/>
<gene>
    <name evidence="1" type="ORF">CPT_Matisse240</name>
</gene>
<proteinExistence type="predicted"/>
<reference evidence="1 2" key="1">
    <citation type="journal article" date="2015" name="Genome Announc.">
        <title>Complete Genome Sequence of Carbapenemase-Producing Klebsiella pneumoniae Myophage Matisse.</title>
        <authorList>
            <person name="Provasek V.E."/>
            <person name="Lessor L.E."/>
            <person name="Cahill J.L."/>
            <person name="Rasche E.S."/>
            <person name="Kuty Everett G.F."/>
        </authorList>
    </citation>
    <scope>NUCLEOTIDE SEQUENCE [LARGE SCALE GENOMIC DNA]</scope>
</reference>
<evidence type="ECO:0000313" key="1">
    <source>
        <dbReference type="EMBL" id="AKU44544.1"/>
    </source>
</evidence>
<dbReference type="RefSeq" id="YP_009194484.1">
    <property type="nucleotide sequence ID" value="NC_028750.1"/>
</dbReference>
<evidence type="ECO:0000313" key="2">
    <source>
        <dbReference type="Proteomes" id="UP000203408"/>
    </source>
</evidence>